<dbReference type="Proteomes" id="UP000013781">
    <property type="component" value="Unassembled WGS sequence"/>
</dbReference>
<feature type="compositionally biased region" description="Basic and acidic residues" evidence="1">
    <location>
        <begin position="1"/>
        <end position="22"/>
    </location>
</feature>
<name>R2RCZ3_9ENTE</name>
<keyword evidence="5" id="KW-1185">Reference proteome</keyword>
<evidence type="ECO:0000313" key="3">
    <source>
        <dbReference type="EMBL" id="EOT65238.1"/>
    </source>
</evidence>
<dbReference type="Proteomes" id="UP000014157">
    <property type="component" value="Unassembled WGS sequence"/>
</dbReference>
<dbReference type="HOGENOM" id="CLU_185125_0_0_9"/>
<gene>
    <name evidence="3" type="ORF">I586_02972</name>
    <name evidence="2" type="ORF">UAY_00237</name>
</gene>
<evidence type="ECO:0000256" key="1">
    <source>
        <dbReference type="SAM" id="MobiDB-lite"/>
    </source>
</evidence>
<organism evidence="2 4">
    <name type="scientific">Enterococcus moraviensis ATCC BAA-383</name>
    <dbReference type="NCBI Taxonomy" id="1158609"/>
    <lineage>
        <taxon>Bacteria</taxon>
        <taxon>Bacillati</taxon>
        <taxon>Bacillota</taxon>
        <taxon>Bacilli</taxon>
        <taxon>Lactobacillales</taxon>
        <taxon>Enterococcaceae</taxon>
        <taxon>Enterococcus</taxon>
    </lineage>
</organism>
<protein>
    <submittedName>
        <fullName evidence="2">Uncharacterized protein</fullName>
    </submittedName>
</protein>
<proteinExistence type="predicted"/>
<dbReference type="EMBL" id="AJAS01000002">
    <property type="protein sequence ID" value="EOI06895.1"/>
    <property type="molecule type" value="Genomic_DNA"/>
</dbReference>
<sequence length="92" mass="10230">MSKEAKEREQKAREKAFRKESQKIALRGLGKSASSQMNTDKESVKTKGEKGMSEASTMIGSTGSSFQESVKGQFSKKVTQVFEEQKQTLDSF</sequence>
<feature type="region of interest" description="Disordered" evidence="1">
    <location>
        <begin position="1"/>
        <end position="70"/>
    </location>
</feature>
<evidence type="ECO:0000313" key="2">
    <source>
        <dbReference type="EMBL" id="EOI06895.1"/>
    </source>
</evidence>
<feature type="compositionally biased region" description="Polar residues" evidence="1">
    <location>
        <begin position="54"/>
        <end position="70"/>
    </location>
</feature>
<dbReference type="AlphaFoldDB" id="R2RCZ3"/>
<comment type="caution">
    <text evidence="2">The sequence shown here is derived from an EMBL/GenBank/DDBJ whole genome shotgun (WGS) entry which is preliminary data.</text>
</comment>
<dbReference type="PATRIC" id="fig|1158609.3.peg.222"/>
<dbReference type="RefSeq" id="WP_010763660.1">
    <property type="nucleotide sequence ID" value="NZ_ASWB01000004.1"/>
</dbReference>
<reference evidence="3 5" key="2">
    <citation type="submission" date="2013-03" db="EMBL/GenBank/DDBJ databases">
        <title>The Genome Sequence of Enterococcus moraviensis BAA-383 (PacBio/Illumina hybrid assembly).</title>
        <authorList>
            <consortium name="The Broad Institute Genomics Platform"/>
            <consortium name="The Broad Institute Genome Sequencing Center for Infectious Disease"/>
            <person name="Earl A."/>
            <person name="Russ C."/>
            <person name="Gilmore M."/>
            <person name="Surin D."/>
            <person name="Walker B."/>
            <person name="Young S."/>
            <person name="Zeng Q."/>
            <person name="Gargeya S."/>
            <person name="Fitzgerald M."/>
            <person name="Haas B."/>
            <person name="Abouelleil A."/>
            <person name="Allen A.W."/>
            <person name="Alvarado L."/>
            <person name="Arachchi H.M."/>
            <person name="Berlin A.M."/>
            <person name="Chapman S.B."/>
            <person name="Gainer-Dewar J."/>
            <person name="Goldberg J."/>
            <person name="Griggs A."/>
            <person name="Gujja S."/>
            <person name="Hansen M."/>
            <person name="Howarth C."/>
            <person name="Imamovic A."/>
            <person name="Ireland A."/>
            <person name="Larimer J."/>
            <person name="McCowan C."/>
            <person name="Murphy C."/>
            <person name="Pearson M."/>
            <person name="Poon T.W."/>
            <person name="Priest M."/>
            <person name="Roberts A."/>
            <person name="Saif S."/>
            <person name="Shea T."/>
            <person name="Sisk P."/>
            <person name="Sykes S."/>
            <person name="Wortman J."/>
            <person name="Nusbaum C."/>
            <person name="Birren B."/>
        </authorList>
    </citation>
    <scope>NUCLEOTIDE SEQUENCE [LARGE SCALE GENOMIC DNA]</scope>
    <source>
        <strain evidence="3 5">ATCC BAA-383</strain>
    </source>
</reference>
<evidence type="ECO:0000313" key="4">
    <source>
        <dbReference type="Proteomes" id="UP000013781"/>
    </source>
</evidence>
<reference evidence="2 4" key="1">
    <citation type="submission" date="2013-02" db="EMBL/GenBank/DDBJ databases">
        <title>The Genome Sequence of Enterococcus moraviensis BAA-383.</title>
        <authorList>
            <consortium name="The Broad Institute Genome Sequencing Platform"/>
            <consortium name="The Broad Institute Genome Sequencing Center for Infectious Disease"/>
            <person name="Earl A.M."/>
            <person name="Gilmore M.S."/>
            <person name="Lebreton F."/>
            <person name="Walker B."/>
            <person name="Young S.K."/>
            <person name="Zeng Q."/>
            <person name="Gargeya S."/>
            <person name="Fitzgerald M."/>
            <person name="Haas B."/>
            <person name="Abouelleil A."/>
            <person name="Alvarado L."/>
            <person name="Arachchi H.M."/>
            <person name="Berlin A.M."/>
            <person name="Chapman S.B."/>
            <person name="Dewar J."/>
            <person name="Goldberg J."/>
            <person name="Griggs A."/>
            <person name="Gujja S."/>
            <person name="Hansen M."/>
            <person name="Howarth C."/>
            <person name="Imamovic A."/>
            <person name="Larimer J."/>
            <person name="McCowan C."/>
            <person name="Murphy C."/>
            <person name="Neiman D."/>
            <person name="Pearson M."/>
            <person name="Priest M."/>
            <person name="Roberts A."/>
            <person name="Saif S."/>
            <person name="Shea T."/>
            <person name="Sisk P."/>
            <person name="Sykes S."/>
            <person name="Wortman J."/>
            <person name="Nusbaum C."/>
            <person name="Birren B."/>
        </authorList>
    </citation>
    <scope>NUCLEOTIDE SEQUENCE [LARGE SCALE GENOMIC DNA]</scope>
    <source>
        <strain evidence="2 4">ATCC BAA-383</strain>
    </source>
</reference>
<dbReference type="eggNOG" id="ENOG5032KZS">
    <property type="taxonomic scope" value="Bacteria"/>
</dbReference>
<accession>R2RCZ3</accession>
<evidence type="ECO:0000313" key="5">
    <source>
        <dbReference type="Proteomes" id="UP000014157"/>
    </source>
</evidence>
<dbReference type="EMBL" id="ASWB01000004">
    <property type="protein sequence ID" value="EOT65238.1"/>
    <property type="molecule type" value="Genomic_DNA"/>
</dbReference>
<dbReference type="OrthoDB" id="2192860at2"/>
<dbReference type="STRING" id="155617.RV09_GL001854"/>
<feature type="compositionally biased region" description="Basic and acidic residues" evidence="1">
    <location>
        <begin position="39"/>
        <end position="52"/>
    </location>
</feature>